<keyword evidence="4" id="KW-1185">Reference proteome</keyword>
<feature type="domain" description="CHAT" evidence="2">
    <location>
        <begin position="1044"/>
        <end position="1217"/>
    </location>
</feature>
<dbReference type="Pfam" id="PF13374">
    <property type="entry name" value="TPR_10"/>
    <property type="match status" value="1"/>
</dbReference>
<dbReference type="OrthoDB" id="9991317at2759"/>
<sequence>MANFFTHLYQRLTTNTQATIRPSQSTNRHKQSSLTPAVGPLNDLPPEANELLSLTPGRIQQLQSGQSTELEAAISSFRTGLAQIPVQHPERPWACNYLAIVLMKRFDLSGGHEGLNEAIALHREALDLRPPPHPDRFMSLDKLADILKTRFDLLGQLEDLNQSISFYQETIALLPISHPLRSKFLNNLAIARVARFQELGQREDLDISILLHQDVLALRPGRHPGRSAALINLAHSLVTRFEQSGQLNDLDKSISFYQEAIALQPARHPDRSQSLNSLGSVLVTRFEQSNQLEDLDRSISFSEEALALRPAPHPDRSQSLNILANALALRFEQLNQLDDLDRSISFSEEALALRPASHPNRSQSLINLANALALRFSQSGQRADLDKSISFSQDALALRPAPHPDRHIPLGNLARMLRIRFDQSGQREDLDQVTALNHEALGLLPATHPSRSRLLDGLGSALEREFQQSGQRADLDKSISFHEEALALRPAGHPDRSMSLHLLATILRTRFQQLGQREDLERSISFHREALALRPAPRVDRWTSLNSLANALMMRFHRSRQHEDLDQSIPLYREAIALQSAPHRDRFSTFNNLANALTTRFQQSGAREDLDQAISAYYEALDQLVSGQPPICSTSANLGRALMLAYDSSHDSEYLETAMARFRVAVTCEFAPTHERFKAAKLWASQADKSSHASALDAYQTAIELLPRLAMLALDLKSRREALTSGTDGLARNAAACAIRSGQSDKAVELLEEGRAVFWSQALQLRTPMDDLRDVKPELEKELKRISLALETGSLRDESMGPSDAAQKEMSMEQEAIHFRRLNDEWVATVEKVRQLNGFQDFMRPSRLSSLQAATKDGPLVILNTSISGSDALIMTLHGVEHIPLPDLGIEEVHNLVKLIQHATTPWGKRSFLPEADRAEIEGNLQRMPVFSGPLKILKQSLMARHGRRVSNIRMQAEEIFQHVLAVLWVSAVEPIVRSLKLSVCSFLLTQFLCFDLIISPEIRNTAKFMLVSHWTIRVSPNTRGRNIPHCRAVTISDYIVSSYAPTITAALRTATPLSTASFKMLVVIQPETLPYTTKELQKIEAHVPSEFLVRFGTPGAPASVAEAVSHLPPASIAHFAYHGHQDVKNPLDSALILEDGELKVSRIMQQPMPNASLAFLCACETAMGDKYLPDEAMHLGATLLFAGFRGVVATMWSMSDVDGPEIADKFYEILFKTNDSTMTSTSRPDTNQTARALYLAVAKLRAEGVSFARWVPFVHLGR</sequence>
<name>A0A0C3CDJ1_PILCF</name>
<dbReference type="Gene3D" id="1.25.40.10">
    <property type="entry name" value="Tetratricopeptide repeat domain"/>
    <property type="match status" value="3"/>
</dbReference>
<accession>A0A0C3CDJ1</accession>
<dbReference type="AlphaFoldDB" id="A0A0C3CDJ1"/>
<dbReference type="SUPFAM" id="SSF48452">
    <property type="entry name" value="TPR-like"/>
    <property type="match status" value="2"/>
</dbReference>
<dbReference type="InParanoid" id="A0A0C3CDJ1"/>
<evidence type="ECO:0000313" key="4">
    <source>
        <dbReference type="Proteomes" id="UP000054166"/>
    </source>
</evidence>
<feature type="region of interest" description="Disordered" evidence="1">
    <location>
        <begin position="17"/>
        <end position="42"/>
    </location>
</feature>
<dbReference type="HOGENOM" id="CLU_001305_0_1_1"/>
<dbReference type="EMBL" id="KN832978">
    <property type="protein sequence ID" value="KIM87777.1"/>
    <property type="molecule type" value="Genomic_DNA"/>
</dbReference>
<organism evidence="3 4">
    <name type="scientific">Piloderma croceum (strain F 1598)</name>
    <dbReference type="NCBI Taxonomy" id="765440"/>
    <lineage>
        <taxon>Eukaryota</taxon>
        <taxon>Fungi</taxon>
        <taxon>Dikarya</taxon>
        <taxon>Basidiomycota</taxon>
        <taxon>Agaricomycotina</taxon>
        <taxon>Agaricomycetes</taxon>
        <taxon>Agaricomycetidae</taxon>
        <taxon>Atheliales</taxon>
        <taxon>Atheliaceae</taxon>
        <taxon>Piloderma</taxon>
    </lineage>
</organism>
<feature type="compositionally biased region" description="Polar residues" evidence="1">
    <location>
        <begin position="17"/>
        <end position="26"/>
    </location>
</feature>
<dbReference type="InterPro" id="IPR011990">
    <property type="entry name" value="TPR-like_helical_dom_sf"/>
</dbReference>
<dbReference type="Proteomes" id="UP000054166">
    <property type="component" value="Unassembled WGS sequence"/>
</dbReference>
<proteinExistence type="predicted"/>
<evidence type="ECO:0000313" key="3">
    <source>
        <dbReference type="EMBL" id="KIM87777.1"/>
    </source>
</evidence>
<reference evidence="4" key="2">
    <citation type="submission" date="2015-01" db="EMBL/GenBank/DDBJ databases">
        <title>Evolutionary Origins and Diversification of the Mycorrhizal Mutualists.</title>
        <authorList>
            <consortium name="DOE Joint Genome Institute"/>
            <consortium name="Mycorrhizal Genomics Consortium"/>
            <person name="Kohler A."/>
            <person name="Kuo A."/>
            <person name="Nagy L.G."/>
            <person name="Floudas D."/>
            <person name="Copeland A."/>
            <person name="Barry K.W."/>
            <person name="Cichocki N."/>
            <person name="Veneault-Fourrey C."/>
            <person name="LaButti K."/>
            <person name="Lindquist E.A."/>
            <person name="Lipzen A."/>
            <person name="Lundell T."/>
            <person name="Morin E."/>
            <person name="Murat C."/>
            <person name="Riley R."/>
            <person name="Ohm R."/>
            <person name="Sun H."/>
            <person name="Tunlid A."/>
            <person name="Henrissat B."/>
            <person name="Grigoriev I.V."/>
            <person name="Hibbett D.S."/>
            <person name="Martin F."/>
        </authorList>
    </citation>
    <scope>NUCLEOTIDE SEQUENCE [LARGE SCALE GENOMIC DNA]</scope>
    <source>
        <strain evidence="4">F 1598</strain>
    </source>
</reference>
<protein>
    <recommendedName>
        <fullName evidence="2">CHAT domain-containing protein</fullName>
    </recommendedName>
</protein>
<dbReference type="SUPFAM" id="SSF81901">
    <property type="entry name" value="HCP-like"/>
    <property type="match status" value="1"/>
</dbReference>
<evidence type="ECO:0000259" key="2">
    <source>
        <dbReference type="Pfam" id="PF12770"/>
    </source>
</evidence>
<reference evidence="3 4" key="1">
    <citation type="submission" date="2014-04" db="EMBL/GenBank/DDBJ databases">
        <authorList>
            <consortium name="DOE Joint Genome Institute"/>
            <person name="Kuo A."/>
            <person name="Tarkka M."/>
            <person name="Buscot F."/>
            <person name="Kohler A."/>
            <person name="Nagy L.G."/>
            <person name="Floudas D."/>
            <person name="Copeland A."/>
            <person name="Barry K.W."/>
            <person name="Cichocki N."/>
            <person name="Veneault-Fourrey C."/>
            <person name="LaButti K."/>
            <person name="Lindquist E.A."/>
            <person name="Lipzen A."/>
            <person name="Lundell T."/>
            <person name="Morin E."/>
            <person name="Murat C."/>
            <person name="Sun H."/>
            <person name="Tunlid A."/>
            <person name="Henrissat B."/>
            <person name="Grigoriev I.V."/>
            <person name="Hibbett D.S."/>
            <person name="Martin F."/>
            <person name="Nordberg H.P."/>
            <person name="Cantor M.N."/>
            <person name="Hua S.X."/>
        </authorList>
    </citation>
    <scope>NUCLEOTIDE SEQUENCE [LARGE SCALE GENOMIC DNA]</scope>
    <source>
        <strain evidence="3 4">F 1598</strain>
    </source>
</reference>
<dbReference type="STRING" id="765440.A0A0C3CDJ1"/>
<evidence type="ECO:0000256" key="1">
    <source>
        <dbReference type="SAM" id="MobiDB-lite"/>
    </source>
</evidence>
<dbReference type="PANTHER" id="PTHR19959">
    <property type="entry name" value="KINESIN LIGHT CHAIN"/>
    <property type="match status" value="1"/>
</dbReference>
<dbReference type="Pfam" id="PF12770">
    <property type="entry name" value="CHAT"/>
    <property type="match status" value="1"/>
</dbReference>
<dbReference type="PANTHER" id="PTHR19959:SF119">
    <property type="entry name" value="FUNGAL LIPASE-LIKE DOMAIN-CONTAINING PROTEIN"/>
    <property type="match status" value="1"/>
</dbReference>
<dbReference type="InterPro" id="IPR024983">
    <property type="entry name" value="CHAT_dom"/>
</dbReference>
<gene>
    <name evidence="3" type="ORF">PILCRDRAFT_3527</name>
</gene>